<name>M9R9J5_9RHOB</name>
<dbReference type="HOGENOM" id="CLU_3293316_0_0_5"/>
<evidence type="ECO:0000313" key="1">
    <source>
        <dbReference type="EMBL" id="AGI67026.1"/>
    </source>
</evidence>
<organism evidence="1 3">
    <name type="scientific">Octadecabacter antarcticus 307</name>
    <dbReference type="NCBI Taxonomy" id="391626"/>
    <lineage>
        <taxon>Bacteria</taxon>
        <taxon>Pseudomonadati</taxon>
        <taxon>Pseudomonadota</taxon>
        <taxon>Alphaproteobacteria</taxon>
        <taxon>Rhodobacterales</taxon>
        <taxon>Roseobacteraceae</taxon>
        <taxon>Octadecabacter</taxon>
    </lineage>
</organism>
<dbReference type="EMBL" id="CP003740">
    <property type="protein sequence ID" value="AGI67026.1"/>
    <property type="molecule type" value="Genomic_DNA"/>
</dbReference>
<protein>
    <submittedName>
        <fullName evidence="1">Uncharacterized protein</fullName>
    </submittedName>
</protein>
<evidence type="ECO:0000313" key="3">
    <source>
        <dbReference type="Proteomes" id="UP000005307"/>
    </source>
</evidence>
<evidence type="ECO:0000313" key="2">
    <source>
        <dbReference type="EMBL" id="AGI68555.1"/>
    </source>
</evidence>
<dbReference type="AlphaFoldDB" id="M9R9J5"/>
<proteinExistence type="predicted"/>
<keyword evidence="3" id="KW-1185">Reference proteome</keyword>
<dbReference type="eggNOG" id="COG2963">
    <property type="taxonomic scope" value="Bacteria"/>
</dbReference>
<dbReference type="KEGG" id="oat:OAN307_c13400"/>
<dbReference type="Proteomes" id="UP000005307">
    <property type="component" value="Chromosome"/>
</dbReference>
<gene>
    <name evidence="1" type="ORF">OAN307_c13400</name>
    <name evidence="2" type="ORF">OAN307_c30040</name>
</gene>
<accession>M9R9J5</accession>
<reference evidence="1 3" key="1">
    <citation type="journal article" date="2013" name="PLoS ONE">
        <title>Poles Apart: Arctic and Antarctic Octadecabacter strains Share High Genome Plasticity and a New Type of Xanthorhodopsin.</title>
        <authorList>
            <person name="Vollmers J."/>
            <person name="Voget S."/>
            <person name="Dietrich S."/>
            <person name="Gollnow K."/>
            <person name="Smits M."/>
            <person name="Meyer K."/>
            <person name="Brinkhoff T."/>
            <person name="Simon M."/>
            <person name="Daniel R."/>
        </authorList>
    </citation>
    <scope>NUCLEOTIDE SEQUENCE [LARGE SCALE GENOMIC DNA]</scope>
    <source>
        <strain evidence="1 3">307</strain>
    </source>
</reference>
<dbReference type="KEGG" id="oat:OAN307_c30040"/>
<sequence length="40" mass="4433">MSNLVFEVCRSCGDLVWVCGFNSVFERDACDDFGEVIKAA</sequence>
<dbReference type="EMBL" id="CP003740">
    <property type="protein sequence ID" value="AGI68555.1"/>
    <property type="molecule type" value="Genomic_DNA"/>
</dbReference>